<evidence type="ECO:0000313" key="3">
    <source>
        <dbReference type="Proteomes" id="UP000242715"/>
    </source>
</evidence>
<feature type="compositionally biased region" description="Polar residues" evidence="1">
    <location>
        <begin position="31"/>
        <end position="43"/>
    </location>
</feature>
<evidence type="ECO:0000313" key="2">
    <source>
        <dbReference type="EMBL" id="GAU29523.1"/>
    </source>
</evidence>
<gene>
    <name evidence="2" type="ORF">TSUD_115450</name>
</gene>
<proteinExistence type="predicted"/>
<feature type="region of interest" description="Disordered" evidence="1">
    <location>
        <begin position="1"/>
        <end position="102"/>
    </location>
</feature>
<sequence>MHEQTQPMPSVDGESLEQHEPMPSVDGGPLEQTQPMHEQTQPMPSVDGESLEQHEPMPSVDEQTEPLSSVVGEPFEQTEPMPSVDDEPSEQTEPMPSVNEPSSKLNLCLLMMVFNLHPIRRLRQRQLRPIVGDQPNGEGRRRQRKRQRQSDEVQHVHNLREVIDEASLPEHTEPLCTMREPSYTEPLCTMREPLHTEPLNNDNNDPSMGEDSISVDGSSMMLVARVRGFDGEGPIIITVDDLIDTTVAHVITLLNNTFSLPSNFNSWGYTDSGRFHLINNLDTDSLTNIIKIPGIVFEAIDEDYSVPMTYFLNRLSDDSCRNKVQQGINFILASSKSNQKLVKKEDNNGISYAIQNRRHHPNNILFAGFSLPGGFFCFLAAL</sequence>
<feature type="compositionally biased region" description="Polar residues" evidence="1">
    <location>
        <begin position="91"/>
        <end position="102"/>
    </location>
</feature>
<reference evidence="3" key="1">
    <citation type="journal article" date="2017" name="Front. Plant Sci.">
        <title>Climate Clever Clovers: New Paradigm to Reduce the Environmental Footprint of Ruminants by Breeding Low Methanogenic Forages Utilizing Haplotype Variation.</title>
        <authorList>
            <person name="Kaur P."/>
            <person name="Appels R."/>
            <person name="Bayer P.E."/>
            <person name="Keeble-Gagnere G."/>
            <person name="Wang J."/>
            <person name="Hirakawa H."/>
            <person name="Shirasawa K."/>
            <person name="Vercoe P."/>
            <person name="Stefanova K."/>
            <person name="Durmic Z."/>
            <person name="Nichols P."/>
            <person name="Revell C."/>
            <person name="Isobe S.N."/>
            <person name="Edwards D."/>
            <person name="Erskine W."/>
        </authorList>
    </citation>
    <scope>NUCLEOTIDE SEQUENCE [LARGE SCALE GENOMIC DNA]</scope>
    <source>
        <strain evidence="3">cv. Daliak</strain>
    </source>
</reference>
<feature type="region of interest" description="Disordered" evidence="1">
    <location>
        <begin position="127"/>
        <end position="153"/>
    </location>
</feature>
<accession>A0A2Z6MI69</accession>
<name>A0A2Z6MI69_TRISU</name>
<evidence type="ECO:0000256" key="1">
    <source>
        <dbReference type="SAM" id="MobiDB-lite"/>
    </source>
</evidence>
<dbReference type="AlphaFoldDB" id="A0A2Z6MI69"/>
<protein>
    <submittedName>
        <fullName evidence="2">Uncharacterized protein</fullName>
    </submittedName>
</protein>
<dbReference type="EMBL" id="DF973399">
    <property type="protein sequence ID" value="GAU29523.1"/>
    <property type="molecule type" value="Genomic_DNA"/>
</dbReference>
<dbReference type="Proteomes" id="UP000242715">
    <property type="component" value="Unassembled WGS sequence"/>
</dbReference>
<keyword evidence="3" id="KW-1185">Reference proteome</keyword>
<organism evidence="2 3">
    <name type="scientific">Trifolium subterraneum</name>
    <name type="common">Subterranean clover</name>
    <dbReference type="NCBI Taxonomy" id="3900"/>
    <lineage>
        <taxon>Eukaryota</taxon>
        <taxon>Viridiplantae</taxon>
        <taxon>Streptophyta</taxon>
        <taxon>Embryophyta</taxon>
        <taxon>Tracheophyta</taxon>
        <taxon>Spermatophyta</taxon>
        <taxon>Magnoliopsida</taxon>
        <taxon>eudicotyledons</taxon>
        <taxon>Gunneridae</taxon>
        <taxon>Pentapetalae</taxon>
        <taxon>rosids</taxon>
        <taxon>fabids</taxon>
        <taxon>Fabales</taxon>
        <taxon>Fabaceae</taxon>
        <taxon>Papilionoideae</taxon>
        <taxon>50 kb inversion clade</taxon>
        <taxon>NPAAA clade</taxon>
        <taxon>Hologalegina</taxon>
        <taxon>IRL clade</taxon>
        <taxon>Trifolieae</taxon>
        <taxon>Trifolium</taxon>
    </lineage>
</organism>